<name>A0A183F2M2_HELPZ</name>
<dbReference type="EMBL" id="UZAH01000259">
    <property type="protein sequence ID" value="VDO18772.1"/>
    <property type="molecule type" value="Genomic_DNA"/>
</dbReference>
<evidence type="ECO:0000313" key="2">
    <source>
        <dbReference type="Proteomes" id="UP000050761"/>
    </source>
</evidence>
<evidence type="ECO:0000313" key="1">
    <source>
        <dbReference type="EMBL" id="VDO18772.1"/>
    </source>
</evidence>
<keyword evidence="2" id="KW-1185">Reference proteome</keyword>
<dbReference type="AlphaFoldDB" id="A0A183F2M2"/>
<organism evidence="2 3">
    <name type="scientific">Heligmosomoides polygyrus</name>
    <name type="common">Parasitic roundworm</name>
    <dbReference type="NCBI Taxonomy" id="6339"/>
    <lineage>
        <taxon>Eukaryota</taxon>
        <taxon>Metazoa</taxon>
        <taxon>Ecdysozoa</taxon>
        <taxon>Nematoda</taxon>
        <taxon>Chromadorea</taxon>
        <taxon>Rhabditida</taxon>
        <taxon>Rhabditina</taxon>
        <taxon>Rhabditomorpha</taxon>
        <taxon>Strongyloidea</taxon>
        <taxon>Heligmosomidae</taxon>
        <taxon>Heligmosomoides</taxon>
    </lineage>
</organism>
<accession>A0A183F2M2</accession>
<dbReference type="WBParaSite" id="HPBE_0000038901-mRNA-1">
    <property type="protein sequence ID" value="HPBE_0000038901-mRNA-1"/>
    <property type="gene ID" value="HPBE_0000038901"/>
</dbReference>
<accession>A0A3P7WMV1</accession>
<proteinExistence type="predicted"/>
<reference evidence="3" key="2">
    <citation type="submission" date="2019-09" db="UniProtKB">
        <authorList>
            <consortium name="WormBaseParasite"/>
        </authorList>
    </citation>
    <scope>IDENTIFICATION</scope>
</reference>
<reference evidence="1 2" key="1">
    <citation type="submission" date="2018-11" db="EMBL/GenBank/DDBJ databases">
        <authorList>
            <consortium name="Pathogen Informatics"/>
        </authorList>
    </citation>
    <scope>NUCLEOTIDE SEQUENCE [LARGE SCALE GENOMIC DNA]</scope>
</reference>
<gene>
    <name evidence="1" type="ORF">HPBE_LOCUS390</name>
</gene>
<evidence type="ECO:0000313" key="3">
    <source>
        <dbReference type="WBParaSite" id="HPBE_0000038901-mRNA-1"/>
    </source>
</evidence>
<protein>
    <submittedName>
        <fullName evidence="1 3">Uncharacterized protein</fullName>
    </submittedName>
</protein>
<sequence>MVVVRTCSAVRRRQQIIDIESDGAARVVVVVVVVVVVDGDATLLGAKGQLSPVEYTAHSNDGPSLSDGLHSSLATNHCEIGLLSHHYRANLKLFVWT</sequence>
<dbReference type="Proteomes" id="UP000050761">
    <property type="component" value="Unassembled WGS sequence"/>
</dbReference>